<dbReference type="EMBL" id="FOHO01000001">
    <property type="protein sequence ID" value="SES76293.1"/>
    <property type="molecule type" value="Genomic_DNA"/>
</dbReference>
<protein>
    <submittedName>
        <fullName evidence="2">Hint domain-containing protein</fullName>
    </submittedName>
</protein>
<evidence type="ECO:0000313" key="2">
    <source>
        <dbReference type="EMBL" id="SES76293.1"/>
    </source>
</evidence>
<dbReference type="InterPro" id="IPR028992">
    <property type="entry name" value="Hedgehog/Intein_dom"/>
</dbReference>
<gene>
    <name evidence="2" type="ORF">SAMN04489858_101407</name>
</gene>
<dbReference type="OrthoDB" id="6305173at2"/>
<name>A0A1H9Z471_9RHOB</name>
<dbReference type="Proteomes" id="UP000199180">
    <property type="component" value="Unassembled WGS sequence"/>
</dbReference>
<dbReference type="RefSeq" id="WP_090732075.1">
    <property type="nucleotide sequence ID" value="NZ_FOHO01000001.1"/>
</dbReference>
<dbReference type="Pfam" id="PF13403">
    <property type="entry name" value="Hint_2"/>
    <property type="match status" value="1"/>
</dbReference>
<dbReference type="SUPFAM" id="SSF51294">
    <property type="entry name" value="Hedgehog/intein (Hint) domain"/>
    <property type="match status" value="1"/>
</dbReference>
<dbReference type="STRING" id="364199.SAMN04489858_101407"/>
<evidence type="ECO:0000259" key="1">
    <source>
        <dbReference type="Pfam" id="PF13403"/>
    </source>
</evidence>
<sequence>MAIEFSVSGDFIANNANVGTNSSGGNDGAGTLTISNGQRLFDTDDLIVITAENETADGQLNGSSVITGIVVYDSAADYAAGIPKYTYGPQNPGQTANIQGDISGLGDVYVRFNGSVLVSSDPGAPNLQNLLVAPEHPIATGGSFSLDRDTNVDYDGDGVIAAGPPEEGDSAFNAVAYPICFAGDAMIDTPVGAVRADGLRVGDLVNTRDRGPQPVRWIDMRSYSAAELAANPNARPIRITAGALGRNIPEHDLLLSPQHRVLARSAIAQQMFGTDEVLVAVKQLIAVDGIAIAGDVRTVTYVHFMFDRHEIVRANGADAESLFAGAQALAAVGKAAKAELFAIFPGLRDAAQDSADFARVVAQGRKAREFAGLHATDGVPLIDRI</sequence>
<keyword evidence="3" id="KW-1185">Reference proteome</keyword>
<proteinExistence type="predicted"/>
<feature type="domain" description="Hedgehog/Intein (Hint)" evidence="1">
    <location>
        <begin position="179"/>
        <end position="325"/>
    </location>
</feature>
<evidence type="ECO:0000313" key="3">
    <source>
        <dbReference type="Proteomes" id="UP000199180"/>
    </source>
</evidence>
<dbReference type="InterPro" id="IPR036844">
    <property type="entry name" value="Hint_dom_sf"/>
</dbReference>
<dbReference type="AlphaFoldDB" id="A0A1H9Z471"/>
<accession>A0A1H9Z471</accession>
<reference evidence="2 3" key="1">
    <citation type="submission" date="2016-10" db="EMBL/GenBank/DDBJ databases">
        <authorList>
            <person name="de Groot N.N."/>
        </authorList>
    </citation>
    <scope>NUCLEOTIDE SEQUENCE [LARGE SCALE GENOMIC DNA]</scope>
    <source>
        <strain evidence="2 3">DSM 17862</strain>
    </source>
</reference>
<organism evidence="2 3">
    <name type="scientific">Paracoccus homiensis</name>
    <dbReference type="NCBI Taxonomy" id="364199"/>
    <lineage>
        <taxon>Bacteria</taxon>
        <taxon>Pseudomonadati</taxon>
        <taxon>Pseudomonadota</taxon>
        <taxon>Alphaproteobacteria</taxon>
        <taxon>Rhodobacterales</taxon>
        <taxon>Paracoccaceae</taxon>
        <taxon>Paracoccus</taxon>
    </lineage>
</organism>